<comment type="pathway">
    <text evidence="1">Protein modification; protein neddylation.</text>
</comment>
<dbReference type="KEGG" id="mng:MNEG_10329"/>
<dbReference type="STRING" id="145388.A0A0D2JDL6"/>
<reference evidence="6 7" key="1">
    <citation type="journal article" date="2013" name="BMC Genomics">
        <title>Reconstruction of the lipid metabolism for the microalga Monoraphidium neglectum from its genome sequence reveals characteristics suitable for biofuel production.</title>
        <authorList>
            <person name="Bogen C."/>
            <person name="Al-Dilaimi A."/>
            <person name="Albersmeier A."/>
            <person name="Wichmann J."/>
            <person name="Grundmann M."/>
            <person name="Rupp O."/>
            <person name="Lauersen K.J."/>
            <person name="Blifernez-Klassen O."/>
            <person name="Kalinowski J."/>
            <person name="Goesmann A."/>
            <person name="Mussgnug J.H."/>
            <person name="Kruse O."/>
        </authorList>
    </citation>
    <scope>NUCLEOTIDE SEQUENCE [LARGE SCALE GENOMIC DNA]</scope>
    <source>
        <strain evidence="6 7">SAG 48.87</strain>
    </source>
</reference>
<dbReference type="GO" id="GO:0045116">
    <property type="term" value="P:protein neddylation"/>
    <property type="evidence" value="ECO:0007669"/>
    <property type="project" value="TreeGrafter"/>
</dbReference>
<feature type="domain" description="THIF-type NAD/FAD binding fold" evidence="5">
    <location>
        <begin position="12"/>
        <end position="169"/>
    </location>
</feature>
<dbReference type="Proteomes" id="UP000054498">
    <property type="component" value="Unassembled WGS sequence"/>
</dbReference>
<dbReference type="InterPro" id="IPR045886">
    <property type="entry name" value="ThiF/MoeB/HesA"/>
</dbReference>
<dbReference type="GO" id="GO:0005737">
    <property type="term" value="C:cytoplasm"/>
    <property type="evidence" value="ECO:0007669"/>
    <property type="project" value="TreeGrafter"/>
</dbReference>
<dbReference type="GeneID" id="25727480"/>
<evidence type="ECO:0000256" key="2">
    <source>
        <dbReference type="ARBA" id="ARBA00006868"/>
    </source>
</evidence>
<dbReference type="InterPro" id="IPR000594">
    <property type="entry name" value="ThiF_NAD_FAD-bd"/>
</dbReference>
<proteinExistence type="inferred from homology"/>
<evidence type="ECO:0000256" key="4">
    <source>
        <dbReference type="ARBA" id="ARBA00022786"/>
    </source>
</evidence>
<dbReference type="Pfam" id="PF00899">
    <property type="entry name" value="ThiF"/>
    <property type="match status" value="1"/>
</dbReference>
<dbReference type="EMBL" id="KK102492">
    <property type="protein sequence ID" value="KIY97632.1"/>
    <property type="molecule type" value="Genomic_DNA"/>
</dbReference>
<dbReference type="SUPFAM" id="SSF69572">
    <property type="entry name" value="Activating enzymes of the ubiquitin-like proteins"/>
    <property type="match status" value="1"/>
</dbReference>
<protein>
    <recommendedName>
        <fullName evidence="3">NEDD8-activating enzyme E1 regulatory subunit</fullName>
    </recommendedName>
</protein>
<comment type="similarity">
    <text evidence="2">Belongs to the ubiquitin-activating E1 family. ULA1 subfamily.</text>
</comment>
<evidence type="ECO:0000256" key="3">
    <source>
        <dbReference type="ARBA" id="ARBA00015407"/>
    </source>
</evidence>
<evidence type="ECO:0000256" key="1">
    <source>
        <dbReference type="ARBA" id="ARBA00005032"/>
    </source>
</evidence>
<accession>A0A0D2JDL6</accession>
<dbReference type="RefSeq" id="XP_013896652.1">
    <property type="nucleotide sequence ID" value="XM_014041198.1"/>
</dbReference>
<evidence type="ECO:0000259" key="5">
    <source>
        <dbReference type="Pfam" id="PF00899"/>
    </source>
</evidence>
<evidence type="ECO:0000313" key="6">
    <source>
        <dbReference type="EMBL" id="KIY97632.1"/>
    </source>
</evidence>
<name>A0A0D2JDL6_9CHLO</name>
<keyword evidence="4" id="KW-0833">Ubl conjugation pathway</keyword>
<organism evidence="6 7">
    <name type="scientific">Monoraphidium neglectum</name>
    <dbReference type="NCBI Taxonomy" id="145388"/>
    <lineage>
        <taxon>Eukaryota</taxon>
        <taxon>Viridiplantae</taxon>
        <taxon>Chlorophyta</taxon>
        <taxon>core chlorophytes</taxon>
        <taxon>Chlorophyceae</taxon>
        <taxon>CS clade</taxon>
        <taxon>Sphaeropleales</taxon>
        <taxon>Selenastraceae</taxon>
        <taxon>Monoraphidium</taxon>
    </lineage>
</organism>
<dbReference type="OrthoDB" id="1708823at2759"/>
<evidence type="ECO:0000313" key="7">
    <source>
        <dbReference type="Proteomes" id="UP000054498"/>
    </source>
</evidence>
<dbReference type="Gene3D" id="3.40.50.720">
    <property type="entry name" value="NAD(P)-binding Rossmann-like Domain"/>
    <property type="match status" value="1"/>
</dbReference>
<keyword evidence="7" id="KW-1185">Reference proteome</keyword>
<dbReference type="FunFam" id="3.40.50.720:FF:000475">
    <property type="entry name" value="NEDD8-activating enzyme E1 regulatory subunit"/>
    <property type="match status" value="1"/>
</dbReference>
<dbReference type="InterPro" id="IPR035985">
    <property type="entry name" value="Ubiquitin-activating_enz"/>
</dbReference>
<dbReference type="AlphaFoldDB" id="A0A0D2JDL6"/>
<gene>
    <name evidence="6" type="ORF">MNEG_10329</name>
</gene>
<dbReference type="GO" id="GO:0019781">
    <property type="term" value="F:NEDD8 activating enzyme activity"/>
    <property type="evidence" value="ECO:0007669"/>
    <property type="project" value="TreeGrafter"/>
</dbReference>
<dbReference type="PANTHER" id="PTHR10953">
    <property type="entry name" value="UBIQUITIN-ACTIVATING ENZYME E1"/>
    <property type="match status" value="1"/>
</dbReference>
<dbReference type="PANTHER" id="PTHR10953:SF29">
    <property type="entry name" value="NEDD8-ACTIVATING ENZYME E1 REGULATORY SUBUNIT"/>
    <property type="match status" value="1"/>
</dbReference>
<sequence>MSASDDSKSKRYDRQIRIWGAEGQQRLEAARVALLNSGPTGSETLKNLVLGGIASFTVVDAARVEARDLGNNFLVTPDSLGEPRAKVVTELLKEMNESVAGSYVETSPEALAESDPSFFDKFDLVIATQMFEPHLLALEALCRSKGVKLLAVRSFGLMGYMRASMAEHTVVESKPDTQVDDLRLVRPWPALAAFAASFDLAALDDAHHKHVPYAVLLLQALERWRAEHGGAAPGTFAERAAFKKQLAAMRRQGPEGVPMDEENVDEALKAAFHAWTQPSIPSEVRRILEDERTEVGPSSDDFWVMAAALKEFVAQEGEGCLPLEGSIPDMATTTE</sequence>